<accession>A0ABV4KF97</accession>
<organism evidence="2 3">
    <name type="scientific">Flavobacterium frigidarium</name>
    <dbReference type="NCBI Taxonomy" id="99286"/>
    <lineage>
        <taxon>Bacteria</taxon>
        <taxon>Pseudomonadati</taxon>
        <taxon>Bacteroidota</taxon>
        <taxon>Flavobacteriia</taxon>
        <taxon>Flavobacteriales</taxon>
        <taxon>Flavobacteriaceae</taxon>
        <taxon>Flavobacterium</taxon>
    </lineage>
</organism>
<reference evidence="2 3" key="1">
    <citation type="submission" date="2023-05" db="EMBL/GenBank/DDBJ databases">
        <title>Adaptations of aquatic viruses from atmosphere-close ecosystems of the Central Arctic Ocean.</title>
        <authorList>
            <person name="Rahlff J."/>
            <person name="Holmfeldt K."/>
        </authorList>
    </citation>
    <scope>NUCLEOTIDE SEQUENCE [LARGE SCALE GENOMIC DNA]</scope>
    <source>
        <strain evidence="2 3">Arc14</strain>
    </source>
</reference>
<proteinExistence type="predicted"/>
<keyword evidence="3" id="KW-1185">Reference proteome</keyword>
<dbReference type="InterPro" id="IPR050276">
    <property type="entry name" value="MshD_Acetyltransferase"/>
</dbReference>
<dbReference type="PANTHER" id="PTHR43617">
    <property type="entry name" value="L-AMINO ACID N-ACETYLTRANSFERASE"/>
    <property type="match status" value="1"/>
</dbReference>
<dbReference type="RefSeq" id="WP_371570811.1">
    <property type="nucleotide sequence ID" value="NZ_JASMRN010000009.1"/>
</dbReference>
<sequence>MITIREALDSELHLVQEIAFKTWPATYGEILGEEQLKYMLDSFYSIETLLENKQLKGHVFTLLFEDEKCVGFASFEHDFKKMNNSHIHKIYLLPETQGKGLGKVLLQSVEQAAEAFDASTLSLNVNRFNKAQKFYTKLGFETIEEIDIEIGNGYLMQDYIMEKKLKL</sequence>
<evidence type="ECO:0000313" key="3">
    <source>
        <dbReference type="Proteomes" id="UP001568894"/>
    </source>
</evidence>
<dbReference type="CDD" id="cd04301">
    <property type="entry name" value="NAT_SF"/>
    <property type="match status" value="1"/>
</dbReference>
<dbReference type="PROSITE" id="PS51186">
    <property type="entry name" value="GNAT"/>
    <property type="match status" value="1"/>
</dbReference>
<dbReference type="Gene3D" id="3.40.630.30">
    <property type="match status" value="1"/>
</dbReference>
<name>A0ABV4KF97_9FLAO</name>
<dbReference type="Pfam" id="PF13673">
    <property type="entry name" value="Acetyltransf_10"/>
    <property type="match status" value="1"/>
</dbReference>
<gene>
    <name evidence="2" type="ORF">QO192_11795</name>
</gene>
<dbReference type="EMBL" id="JASMRN010000009">
    <property type="protein sequence ID" value="MEZ7515961.1"/>
    <property type="molecule type" value="Genomic_DNA"/>
</dbReference>
<dbReference type="InterPro" id="IPR000182">
    <property type="entry name" value="GNAT_dom"/>
</dbReference>
<dbReference type="Proteomes" id="UP001568894">
    <property type="component" value="Unassembled WGS sequence"/>
</dbReference>
<evidence type="ECO:0000313" key="2">
    <source>
        <dbReference type="EMBL" id="MEZ7515961.1"/>
    </source>
</evidence>
<feature type="domain" description="N-acetyltransferase" evidence="1">
    <location>
        <begin position="2"/>
        <end position="166"/>
    </location>
</feature>
<evidence type="ECO:0000259" key="1">
    <source>
        <dbReference type="PROSITE" id="PS51186"/>
    </source>
</evidence>
<dbReference type="SUPFAM" id="SSF55729">
    <property type="entry name" value="Acyl-CoA N-acyltransferases (Nat)"/>
    <property type="match status" value="1"/>
</dbReference>
<comment type="caution">
    <text evidence="2">The sequence shown here is derived from an EMBL/GenBank/DDBJ whole genome shotgun (WGS) entry which is preliminary data.</text>
</comment>
<protein>
    <submittedName>
        <fullName evidence="2">GNAT family N-acetyltransferase</fullName>
    </submittedName>
</protein>
<dbReference type="InterPro" id="IPR016181">
    <property type="entry name" value="Acyl_CoA_acyltransferase"/>
</dbReference>